<reference evidence="1 2" key="1">
    <citation type="journal article" date="2018" name="Sci. Rep.">
        <title>Genomic signatures of local adaptation to the degree of environmental predictability in rotifers.</title>
        <authorList>
            <person name="Franch-Gras L."/>
            <person name="Hahn C."/>
            <person name="Garcia-Roger E.M."/>
            <person name="Carmona M.J."/>
            <person name="Serra M."/>
            <person name="Gomez A."/>
        </authorList>
    </citation>
    <scope>NUCLEOTIDE SEQUENCE [LARGE SCALE GENOMIC DNA]</scope>
    <source>
        <strain evidence="1">HYR1</strain>
    </source>
</reference>
<evidence type="ECO:0000313" key="2">
    <source>
        <dbReference type="Proteomes" id="UP000276133"/>
    </source>
</evidence>
<evidence type="ECO:0000313" key="1">
    <source>
        <dbReference type="EMBL" id="RNA12891.1"/>
    </source>
</evidence>
<dbReference type="EMBL" id="REGN01005571">
    <property type="protein sequence ID" value="RNA12891.1"/>
    <property type="molecule type" value="Genomic_DNA"/>
</dbReference>
<dbReference type="Proteomes" id="UP000276133">
    <property type="component" value="Unassembled WGS sequence"/>
</dbReference>
<gene>
    <name evidence="1" type="ORF">BpHYR1_035305</name>
</gene>
<keyword evidence="2" id="KW-1185">Reference proteome</keyword>
<accession>A0A3M7QP84</accession>
<organism evidence="1 2">
    <name type="scientific">Brachionus plicatilis</name>
    <name type="common">Marine rotifer</name>
    <name type="synonym">Brachionus muelleri</name>
    <dbReference type="NCBI Taxonomy" id="10195"/>
    <lineage>
        <taxon>Eukaryota</taxon>
        <taxon>Metazoa</taxon>
        <taxon>Spiralia</taxon>
        <taxon>Gnathifera</taxon>
        <taxon>Rotifera</taxon>
        <taxon>Eurotatoria</taxon>
        <taxon>Monogononta</taxon>
        <taxon>Pseudotrocha</taxon>
        <taxon>Ploima</taxon>
        <taxon>Brachionidae</taxon>
        <taxon>Brachionus</taxon>
    </lineage>
</organism>
<protein>
    <submittedName>
        <fullName evidence="1">Uncharacterized protein</fullName>
    </submittedName>
</protein>
<name>A0A3M7QP84_BRAPC</name>
<proteinExistence type="predicted"/>
<comment type="caution">
    <text evidence="1">The sequence shown here is derived from an EMBL/GenBank/DDBJ whole genome shotgun (WGS) entry which is preliminary data.</text>
</comment>
<dbReference type="AlphaFoldDB" id="A0A3M7QP84"/>
<sequence>MNLEKGGRGGGGCAVRLVAFTANLLQQQLFQLVCALLLGIQLQNFRFLDIFEFVFILINYSQAAILIQLLNKIKKHSITIIIKVILNMQAVN</sequence>